<name>A0AAU7PH04_9VIRU</name>
<evidence type="ECO:0000313" key="1">
    <source>
        <dbReference type="EMBL" id="XBS47754.1"/>
    </source>
</evidence>
<sequence>MHQSDLDEFKIEKIILETMEKNGILTPAEDVENALAKAGYRFTFVEVYKRMISLMQRNKVKGS</sequence>
<reference evidence="1" key="1">
    <citation type="submission" date="2024-05" db="EMBL/GenBank/DDBJ databases">
        <title>Isolation and characterization of the novel Burkholderia jumbo bacteriophage Surprise13.</title>
        <authorList>
            <person name="Supina B.S.I."/>
            <person name="Dennis J."/>
        </authorList>
    </citation>
    <scope>NUCLEOTIDE SEQUENCE</scope>
</reference>
<accession>A0AAU7PH04</accession>
<protein>
    <submittedName>
        <fullName evidence="1">Uncharacterized protein</fullName>
    </submittedName>
</protein>
<dbReference type="EMBL" id="PP856017">
    <property type="protein sequence ID" value="XBS47754.1"/>
    <property type="molecule type" value="Genomic_DNA"/>
</dbReference>
<organism evidence="1">
    <name type="scientific">Burkholderia phage vB_BgluM-SURPRISE13</name>
    <dbReference type="NCBI Taxonomy" id="3159457"/>
    <lineage>
        <taxon>Viruses</taxon>
    </lineage>
</organism>
<gene>
    <name evidence="1" type="ORF">SURPRISE13_130</name>
</gene>
<proteinExistence type="predicted"/>